<feature type="domain" description="Helix-hairpin-helix DNA-binding motif class 1" evidence="3">
    <location>
        <begin position="243"/>
        <end position="262"/>
    </location>
</feature>
<feature type="compositionally biased region" description="Low complexity" evidence="1">
    <location>
        <begin position="201"/>
        <end position="217"/>
    </location>
</feature>
<dbReference type="GO" id="GO:0006281">
    <property type="term" value="P:DNA repair"/>
    <property type="evidence" value="ECO:0007669"/>
    <property type="project" value="InterPro"/>
</dbReference>
<keyword evidence="2" id="KW-0472">Membrane</keyword>
<dbReference type="GO" id="GO:0015628">
    <property type="term" value="P:protein secretion by the type II secretion system"/>
    <property type="evidence" value="ECO:0007669"/>
    <property type="project" value="TreeGrafter"/>
</dbReference>
<feature type="compositionally biased region" description="Acidic residues" evidence="1">
    <location>
        <begin position="102"/>
        <end position="112"/>
    </location>
</feature>
<dbReference type="EMBL" id="QOCI01000002">
    <property type="protein sequence ID" value="RRR19577.1"/>
    <property type="molecule type" value="Genomic_DNA"/>
</dbReference>
<evidence type="ECO:0000313" key="4">
    <source>
        <dbReference type="EMBL" id="RRR19577.1"/>
    </source>
</evidence>
<dbReference type="NCBIfam" id="TIGR00426">
    <property type="entry name" value="competence protein ComEA helix-hairpin-helix repeat region"/>
    <property type="match status" value="1"/>
</dbReference>
<dbReference type="InterPro" id="IPR010994">
    <property type="entry name" value="RuvA_2-like"/>
</dbReference>
<feature type="region of interest" description="Disordered" evidence="1">
    <location>
        <begin position="74"/>
        <end position="136"/>
    </location>
</feature>
<dbReference type="PANTHER" id="PTHR21180">
    <property type="entry name" value="ENDONUCLEASE/EXONUCLEASE/PHOSPHATASE FAMILY DOMAIN-CONTAINING PROTEIN 1"/>
    <property type="match status" value="1"/>
</dbReference>
<dbReference type="InterPro" id="IPR003583">
    <property type="entry name" value="Hlx-hairpin-Hlx_DNA-bd_motif"/>
</dbReference>
<feature type="compositionally biased region" description="Gly residues" evidence="1">
    <location>
        <begin position="89"/>
        <end position="100"/>
    </location>
</feature>
<dbReference type="GeneID" id="78120349"/>
<protein>
    <submittedName>
        <fullName evidence="4">ComEA family DNA-binding protein</fullName>
    </submittedName>
</protein>
<keyword evidence="2" id="KW-0812">Transmembrane</keyword>
<feature type="compositionally biased region" description="Gly residues" evidence="1">
    <location>
        <begin position="218"/>
        <end position="227"/>
    </location>
</feature>
<accession>A0A3R8QVF1</accession>
<evidence type="ECO:0000256" key="2">
    <source>
        <dbReference type="SAM" id="Phobius"/>
    </source>
</evidence>
<dbReference type="Gene3D" id="1.10.150.320">
    <property type="entry name" value="Photosystem II 12 kDa extrinsic protein"/>
    <property type="match status" value="1"/>
</dbReference>
<dbReference type="GO" id="GO:0015627">
    <property type="term" value="C:type II protein secretion system complex"/>
    <property type="evidence" value="ECO:0007669"/>
    <property type="project" value="TreeGrafter"/>
</dbReference>
<feature type="domain" description="Helix-hairpin-helix DNA-binding motif class 1" evidence="3">
    <location>
        <begin position="273"/>
        <end position="292"/>
    </location>
</feature>
<dbReference type="Gene3D" id="3.10.560.10">
    <property type="entry name" value="Outer membrane lipoprotein wza domain like"/>
    <property type="match status" value="1"/>
</dbReference>
<feature type="compositionally biased region" description="Gly residues" evidence="1">
    <location>
        <begin position="113"/>
        <end position="122"/>
    </location>
</feature>
<dbReference type="Proteomes" id="UP000274327">
    <property type="component" value="Unassembled WGS sequence"/>
</dbReference>
<keyword evidence="2" id="KW-1133">Transmembrane helix</keyword>
<feature type="transmembrane region" description="Helical" evidence="2">
    <location>
        <begin position="45"/>
        <end position="64"/>
    </location>
</feature>
<keyword evidence="4" id="KW-0238">DNA-binding</keyword>
<dbReference type="SUPFAM" id="SSF47781">
    <property type="entry name" value="RuvA domain 2-like"/>
    <property type="match status" value="1"/>
</dbReference>
<dbReference type="Pfam" id="PF12836">
    <property type="entry name" value="HHH_3"/>
    <property type="match status" value="1"/>
</dbReference>
<feature type="compositionally biased region" description="Low complexity" evidence="1">
    <location>
        <begin position="123"/>
        <end position="135"/>
    </location>
</feature>
<dbReference type="InterPro" id="IPR019554">
    <property type="entry name" value="Soluble_ligand-bd"/>
</dbReference>
<keyword evidence="5" id="KW-1185">Reference proteome</keyword>
<gene>
    <name evidence="4" type="ORF">DS079_04795</name>
</gene>
<organism evidence="4 5">
    <name type="scientific">Brachybacterium paraconglomeratum</name>
    <dbReference type="NCBI Taxonomy" id="173362"/>
    <lineage>
        <taxon>Bacteria</taxon>
        <taxon>Bacillati</taxon>
        <taxon>Actinomycetota</taxon>
        <taxon>Actinomycetes</taxon>
        <taxon>Micrococcales</taxon>
        <taxon>Dermabacteraceae</taxon>
        <taxon>Brachybacterium</taxon>
    </lineage>
</organism>
<evidence type="ECO:0000256" key="1">
    <source>
        <dbReference type="SAM" id="MobiDB-lite"/>
    </source>
</evidence>
<name>A0A3R8QVF1_9MICO</name>
<evidence type="ECO:0000313" key="5">
    <source>
        <dbReference type="Proteomes" id="UP000274327"/>
    </source>
</evidence>
<feature type="region of interest" description="Disordered" evidence="1">
    <location>
        <begin position="201"/>
        <end position="227"/>
    </location>
</feature>
<proteinExistence type="predicted"/>
<dbReference type="GO" id="GO:0003677">
    <property type="term" value="F:DNA binding"/>
    <property type="evidence" value="ECO:0007669"/>
    <property type="project" value="UniProtKB-KW"/>
</dbReference>
<dbReference type="PANTHER" id="PTHR21180:SF32">
    <property type="entry name" value="ENDONUCLEASE_EXONUCLEASE_PHOSPHATASE FAMILY DOMAIN-CONTAINING PROTEIN 1"/>
    <property type="match status" value="1"/>
</dbReference>
<feature type="region of interest" description="Disordered" evidence="1">
    <location>
        <begin position="1"/>
        <end position="43"/>
    </location>
</feature>
<dbReference type="SMART" id="SM00278">
    <property type="entry name" value="HhH1"/>
    <property type="match status" value="2"/>
</dbReference>
<dbReference type="AlphaFoldDB" id="A0A3R8QVF1"/>
<comment type="caution">
    <text evidence="4">The sequence shown here is derived from an EMBL/GenBank/DDBJ whole genome shotgun (WGS) entry which is preliminary data.</text>
</comment>
<sequence length="295" mass="28759">MGAPPGTEERGTAARHRRTGQPLIRRRDHTAERPRRRLPFPAPPASALIGIAVLVLIGAGVIHLSGTGSAIPQEEPAGVAVSEGEAAGPEGGADGAGSDGAEGADDDGDLEGGDGTTGGGAESSGDPAAPASSAPTELVVHVSGAVTSPGVVRLPPGARVDDALHAAGGATGEAELAAVNLARPVVDGEQIHVPVPGEEPPAVAAPAPAADAPPAGDAGAGDGAAGGGGADGGLIDLNTASVAELDELPGVGPAIAQRIVDHREQNGRFESVDQLEEVSGIGPATLEKMRDRATV</sequence>
<feature type="compositionally biased region" description="Low complexity" evidence="1">
    <location>
        <begin position="74"/>
        <end position="88"/>
    </location>
</feature>
<dbReference type="InterPro" id="IPR004509">
    <property type="entry name" value="Competence_ComEA_HhH"/>
</dbReference>
<dbReference type="RefSeq" id="WP_126985340.1">
    <property type="nucleotide sequence ID" value="NZ_ML133852.1"/>
</dbReference>
<feature type="compositionally biased region" description="Basic residues" evidence="1">
    <location>
        <begin position="13"/>
        <end position="38"/>
    </location>
</feature>
<dbReference type="InterPro" id="IPR051675">
    <property type="entry name" value="Endo/Exo/Phosphatase_dom_1"/>
</dbReference>
<dbReference type="Pfam" id="PF10531">
    <property type="entry name" value="SLBB"/>
    <property type="match status" value="1"/>
</dbReference>
<reference evidence="4 5" key="1">
    <citation type="submission" date="2018-07" db="EMBL/GenBank/DDBJ databases">
        <title>Brachybacteriurn paraconglorneratum KCTC 9916.</title>
        <authorList>
            <person name="Li Y."/>
        </authorList>
    </citation>
    <scope>NUCLEOTIDE SEQUENCE [LARGE SCALE GENOMIC DNA]</scope>
    <source>
        <strain evidence="4 5">KCTC 9916</strain>
    </source>
</reference>
<evidence type="ECO:0000259" key="3">
    <source>
        <dbReference type="SMART" id="SM00278"/>
    </source>
</evidence>